<sequence>MDYSHLEDNSQLNPDASAIHGFEFMKYEFRPQNFIKDLFDKHFLQDNETVTLLIGTHHLD</sequence>
<dbReference type="Proteomes" id="UP000606115">
    <property type="component" value="Unassembled WGS sequence"/>
</dbReference>
<proteinExistence type="predicted"/>
<evidence type="ECO:0000313" key="1">
    <source>
        <dbReference type="EMBL" id="GGJ47682.1"/>
    </source>
</evidence>
<organism evidence="1 2">
    <name type="scientific">Glutamicibacter ardleyensis</name>
    <dbReference type="NCBI Taxonomy" id="225894"/>
    <lineage>
        <taxon>Bacteria</taxon>
        <taxon>Bacillati</taxon>
        <taxon>Actinomycetota</taxon>
        <taxon>Actinomycetes</taxon>
        <taxon>Micrococcales</taxon>
        <taxon>Micrococcaceae</taxon>
        <taxon>Glutamicibacter</taxon>
    </lineage>
</organism>
<accession>A0ABQ2D6F9</accession>
<name>A0ABQ2D6F9_9MICC</name>
<comment type="caution">
    <text evidence="1">The sequence shown here is derived from an EMBL/GenBank/DDBJ whole genome shotgun (WGS) entry which is preliminary data.</text>
</comment>
<gene>
    <name evidence="1" type="ORF">GCM10007173_02900</name>
</gene>
<protein>
    <submittedName>
        <fullName evidence="1">Uncharacterized protein</fullName>
    </submittedName>
</protein>
<evidence type="ECO:0000313" key="2">
    <source>
        <dbReference type="Proteomes" id="UP000606115"/>
    </source>
</evidence>
<dbReference type="EMBL" id="BMKX01000001">
    <property type="protein sequence ID" value="GGJ47682.1"/>
    <property type="molecule type" value="Genomic_DNA"/>
</dbReference>
<keyword evidence="2" id="KW-1185">Reference proteome</keyword>
<reference evidence="2" key="1">
    <citation type="journal article" date="2019" name="Int. J. Syst. Evol. Microbiol.">
        <title>The Global Catalogue of Microorganisms (GCM) 10K type strain sequencing project: providing services to taxonomists for standard genome sequencing and annotation.</title>
        <authorList>
            <consortium name="The Broad Institute Genomics Platform"/>
            <consortium name="The Broad Institute Genome Sequencing Center for Infectious Disease"/>
            <person name="Wu L."/>
            <person name="Ma J."/>
        </authorList>
    </citation>
    <scope>NUCLEOTIDE SEQUENCE [LARGE SCALE GENOMIC DNA]</scope>
    <source>
        <strain evidence="2">CGMCC 1.3685</strain>
    </source>
</reference>